<dbReference type="InterPro" id="IPR025588">
    <property type="entry name" value="YcxB-like_C"/>
</dbReference>
<proteinExistence type="predicted"/>
<accession>A0A1E7ZH19</accession>
<keyword evidence="1" id="KW-1133">Transmembrane helix</keyword>
<dbReference type="Pfam" id="PF14317">
    <property type="entry name" value="YcxB"/>
    <property type="match status" value="1"/>
</dbReference>
<feature type="transmembrane region" description="Helical" evidence="1">
    <location>
        <begin position="32"/>
        <end position="51"/>
    </location>
</feature>
<reference evidence="3 4" key="1">
    <citation type="submission" date="2016-08" db="EMBL/GenBank/DDBJ databases">
        <authorList>
            <person name="Seilhamer J.J."/>
        </authorList>
    </citation>
    <scope>NUCLEOTIDE SEQUENCE [LARGE SCALE GENOMIC DNA]</scope>
    <source>
        <strain evidence="3 4">KCTC 42603</strain>
    </source>
</reference>
<evidence type="ECO:0000313" key="3">
    <source>
        <dbReference type="EMBL" id="OFC72754.1"/>
    </source>
</evidence>
<evidence type="ECO:0000259" key="2">
    <source>
        <dbReference type="Pfam" id="PF14317"/>
    </source>
</evidence>
<dbReference type="AlphaFoldDB" id="A0A1E7ZH19"/>
<protein>
    <recommendedName>
        <fullName evidence="2">YcxB-like C-terminal domain-containing protein</fullName>
    </recommendedName>
</protein>
<gene>
    <name evidence="3" type="ORF">BFC18_00050</name>
</gene>
<feature type="domain" description="YcxB-like C-terminal" evidence="2">
    <location>
        <begin position="103"/>
        <end position="156"/>
    </location>
</feature>
<evidence type="ECO:0000256" key="1">
    <source>
        <dbReference type="SAM" id="Phobius"/>
    </source>
</evidence>
<dbReference type="Proteomes" id="UP000175691">
    <property type="component" value="Unassembled WGS sequence"/>
</dbReference>
<name>A0A1E7ZH19_9ALTE</name>
<keyword evidence="1" id="KW-0472">Membrane</keyword>
<keyword evidence="4" id="KW-1185">Reference proteome</keyword>
<keyword evidence="1" id="KW-0812">Transmembrane</keyword>
<evidence type="ECO:0000313" key="4">
    <source>
        <dbReference type="Proteomes" id="UP000175691"/>
    </source>
</evidence>
<feature type="transmembrane region" description="Helical" evidence="1">
    <location>
        <begin position="57"/>
        <end position="76"/>
    </location>
</feature>
<sequence>MEVRYTNTKDDLVAFNDHHLANSKPYQRRKIINLYVTPVVLLLAFSVFALSTGKVSFYIGGVLGALASYLWTFFAYKRYARKCAEVFQKEVFCEHKVVISDVGVSESTANSSSQFTWDALEKIESNEDYIFIYNTPATAFVIPKREVGKDSFEAVKLALDNAQ</sequence>
<comment type="caution">
    <text evidence="3">The sequence shown here is derived from an EMBL/GenBank/DDBJ whole genome shotgun (WGS) entry which is preliminary data.</text>
</comment>
<organism evidence="3 4">
    <name type="scientific">Alteromonas confluentis</name>
    <dbReference type="NCBI Taxonomy" id="1656094"/>
    <lineage>
        <taxon>Bacteria</taxon>
        <taxon>Pseudomonadati</taxon>
        <taxon>Pseudomonadota</taxon>
        <taxon>Gammaproteobacteria</taxon>
        <taxon>Alteromonadales</taxon>
        <taxon>Alteromonadaceae</taxon>
        <taxon>Alteromonas/Salinimonas group</taxon>
        <taxon>Alteromonas</taxon>
    </lineage>
</organism>
<dbReference type="EMBL" id="MDHN01000001">
    <property type="protein sequence ID" value="OFC72754.1"/>
    <property type="molecule type" value="Genomic_DNA"/>
</dbReference>
<dbReference type="STRING" id="1656094.BFC18_00050"/>